<dbReference type="PANTHER" id="PTHR20974">
    <property type="entry name" value="UPF0585 PROTEIN CG18661"/>
    <property type="match status" value="1"/>
</dbReference>
<reference evidence="1 2" key="1">
    <citation type="submission" date="2020-11" db="EMBL/GenBank/DDBJ databases">
        <title>Complete genome sequence for Salinimonas sp. strain G2-b.</title>
        <authorList>
            <person name="Park S.-J."/>
        </authorList>
    </citation>
    <scope>NUCLEOTIDE SEQUENCE [LARGE SCALE GENOMIC DNA]</scope>
    <source>
        <strain evidence="1 2">G2-b</strain>
    </source>
</reference>
<dbReference type="Proteomes" id="UP000595095">
    <property type="component" value="Chromosome"/>
</dbReference>
<dbReference type="SUPFAM" id="SSF53335">
    <property type="entry name" value="S-adenosyl-L-methionine-dependent methyltransferases"/>
    <property type="match status" value="1"/>
</dbReference>
<evidence type="ECO:0000313" key="1">
    <source>
        <dbReference type="EMBL" id="QPG04920.1"/>
    </source>
</evidence>
<dbReference type="KEGG" id="smaa:IT774_12220"/>
<dbReference type="RefSeq" id="WP_195810012.1">
    <property type="nucleotide sequence ID" value="NZ_CP064795.1"/>
</dbReference>
<dbReference type="InterPro" id="IPR010342">
    <property type="entry name" value="DUF938"/>
</dbReference>
<name>A0A7S9DW29_9ALTE</name>
<proteinExistence type="predicted"/>
<organism evidence="1 2">
    <name type="scientific">Salinimonas marina</name>
    <dbReference type="NCBI Taxonomy" id="2785918"/>
    <lineage>
        <taxon>Bacteria</taxon>
        <taxon>Pseudomonadati</taxon>
        <taxon>Pseudomonadota</taxon>
        <taxon>Gammaproteobacteria</taxon>
        <taxon>Alteromonadales</taxon>
        <taxon>Alteromonadaceae</taxon>
        <taxon>Alteromonas/Salinimonas group</taxon>
        <taxon>Salinimonas</taxon>
    </lineage>
</organism>
<keyword evidence="2" id="KW-1185">Reference proteome</keyword>
<dbReference type="Gene3D" id="3.40.50.150">
    <property type="entry name" value="Vaccinia Virus protein VP39"/>
    <property type="match status" value="1"/>
</dbReference>
<dbReference type="InterPro" id="IPR029063">
    <property type="entry name" value="SAM-dependent_MTases_sf"/>
</dbReference>
<sequence length="196" mass="22377">MTKPFSQACENNRRPILSVLKQAFCNSQAVLEIGSGTGQHAVFFAKYLPHLQWYSSDQEQYHEGIQAWIDESPAPNLHAPQVFKVGEHEFPVGECDGVFTANTTHIMQPEEARLMMKLVEEALPEGGVFCQYGPFIENGRFNSQSNYDFHHKLQAQGYGGYQDIETLKAWTTKMRLKHKHIMPANNLLLEWIKAPR</sequence>
<accession>A0A7S9DW29</accession>
<protein>
    <submittedName>
        <fullName evidence="1">DUF938 domain-containing protein</fullName>
    </submittedName>
</protein>
<dbReference type="PANTHER" id="PTHR20974:SF0">
    <property type="entry name" value="UPF0585 PROTEIN CG18661"/>
    <property type="match status" value="1"/>
</dbReference>
<gene>
    <name evidence="1" type="ORF">IT774_12220</name>
</gene>
<dbReference type="AlphaFoldDB" id="A0A7S9DW29"/>
<dbReference type="EMBL" id="CP064795">
    <property type="protein sequence ID" value="QPG04920.1"/>
    <property type="molecule type" value="Genomic_DNA"/>
</dbReference>
<evidence type="ECO:0000313" key="2">
    <source>
        <dbReference type="Proteomes" id="UP000595095"/>
    </source>
</evidence>
<dbReference type="Pfam" id="PF06080">
    <property type="entry name" value="DUF938"/>
    <property type="match status" value="1"/>
</dbReference>